<dbReference type="GO" id="GO:0016887">
    <property type="term" value="F:ATP hydrolysis activity"/>
    <property type="evidence" value="ECO:0007669"/>
    <property type="project" value="InterPro"/>
</dbReference>
<keyword evidence="2" id="KW-0547">Nucleotide-binding</keyword>
<dbReference type="GO" id="GO:0005524">
    <property type="term" value="F:ATP binding"/>
    <property type="evidence" value="ECO:0007669"/>
    <property type="project" value="UniProtKB-KW"/>
</dbReference>
<evidence type="ECO:0000313" key="5">
    <source>
        <dbReference type="EMBL" id="CAB4826125.1"/>
    </source>
</evidence>
<accession>A0A6J7A005</accession>
<proteinExistence type="predicted"/>
<keyword evidence="1" id="KW-0813">Transport</keyword>
<dbReference type="InterPro" id="IPR003439">
    <property type="entry name" value="ABC_transporter-like_ATP-bd"/>
</dbReference>
<dbReference type="CDD" id="cd03219">
    <property type="entry name" value="ABC_Mj1267_LivG_branched"/>
    <property type="match status" value="1"/>
</dbReference>
<dbReference type="PANTHER" id="PTHR45772">
    <property type="entry name" value="CONSERVED COMPONENT OF ABC TRANSPORTER FOR NATURAL AMINO ACIDS-RELATED"/>
    <property type="match status" value="1"/>
</dbReference>
<sequence length="271" mass="29092">MKSPRGLDLVCLESIHLMSTKTAALRVDGVTVSFGGLRALNDVYCEIGQNEVVGLIGPNGAGKTTLFNALCGIVTPDEGKFFLNGKERGFPRTDNLVDLGIARTLQGVGLFGDLTVLENVMIGAQHLAQTGLISAAFARNGKDENRIRERARIALERVYAGGLADRRADTLSYPDTKRVAIARALVSEPSILMLDEPAGGLGPQDIEWMNLLIRNLSAHMSVLLVEHHMDVVMSVCSKLYVLNFGEVISSGDAETVRRDPAVIAAYLGTSA</sequence>
<name>A0A6J7A005_9ZZZZ</name>
<dbReference type="InterPro" id="IPR051120">
    <property type="entry name" value="ABC_AA/LPS_Transport"/>
</dbReference>
<protein>
    <submittedName>
        <fullName evidence="5">Unannotated protein</fullName>
    </submittedName>
</protein>
<dbReference type="GO" id="GO:0005886">
    <property type="term" value="C:plasma membrane"/>
    <property type="evidence" value="ECO:0007669"/>
    <property type="project" value="TreeGrafter"/>
</dbReference>
<dbReference type="Pfam" id="PF00005">
    <property type="entry name" value="ABC_tran"/>
    <property type="match status" value="1"/>
</dbReference>
<dbReference type="InterPro" id="IPR003593">
    <property type="entry name" value="AAA+_ATPase"/>
</dbReference>
<dbReference type="Pfam" id="PF12399">
    <property type="entry name" value="BCA_ABC_TP_C"/>
    <property type="match status" value="1"/>
</dbReference>
<evidence type="ECO:0000256" key="2">
    <source>
        <dbReference type="ARBA" id="ARBA00022741"/>
    </source>
</evidence>
<feature type="domain" description="ABC transporter" evidence="4">
    <location>
        <begin position="25"/>
        <end position="269"/>
    </location>
</feature>
<dbReference type="EMBL" id="CAFABF010000022">
    <property type="protein sequence ID" value="CAB4826125.1"/>
    <property type="molecule type" value="Genomic_DNA"/>
</dbReference>
<evidence type="ECO:0000259" key="4">
    <source>
        <dbReference type="PROSITE" id="PS50893"/>
    </source>
</evidence>
<dbReference type="PANTHER" id="PTHR45772:SF4">
    <property type="entry name" value="ABC TRANSPORTER ATP-BINDING PROTEIN"/>
    <property type="match status" value="1"/>
</dbReference>
<dbReference type="PROSITE" id="PS50893">
    <property type="entry name" value="ABC_TRANSPORTER_2"/>
    <property type="match status" value="1"/>
</dbReference>
<dbReference type="Gene3D" id="3.40.50.300">
    <property type="entry name" value="P-loop containing nucleotide triphosphate hydrolases"/>
    <property type="match status" value="1"/>
</dbReference>
<reference evidence="5" key="1">
    <citation type="submission" date="2020-05" db="EMBL/GenBank/DDBJ databases">
        <authorList>
            <person name="Chiriac C."/>
            <person name="Salcher M."/>
            <person name="Ghai R."/>
            <person name="Kavagutti S V."/>
        </authorList>
    </citation>
    <scope>NUCLEOTIDE SEQUENCE</scope>
</reference>
<organism evidence="5">
    <name type="scientific">freshwater metagenome</name>
    <dbReference type="NCBI Taxonomy" id="449393"/>
    <lineage>
        <taxon>unclassified sequences</taxon>
        <taxon>metagenomes</taxon>
        <taxon>ecological metagenomes</taxon>
    </lineage>
</organism>
<keyword evidence="3" id="KW-0067">ATP-binding</keyword>
<dbReference type="InterPro" id="IPR032823">
    <property type="entry name" value="BCA_ABC_TP_C"/>
</dbReference>
<dbReference type="SMART" id="SM00382">
    <property type="entry name" value="AAA"/>
    <property type="match status" value="1"/>
</dbReference>
<evidence type="ECO:0000256" key="3">
    <source>
        <dbReference type="ARBA" id="ARBA00022840"/>
    </source>
</evidence>
<dbReference type="InterPro" id="IPR027417">
    <property type="entry name" value="P-loop_NTPase"/>
</dbReference>
<evidence type="ECO:0000256" key="1">
    <source>
        <dbReference type="ARBA" id="ARBA00022448"/>
    </source>
</evidence>
<dbReference type="SUPFAM" id="SSF52540">
    <property type="entry name" value="P-loop containing nucleoside triphosphate hydrolases"/>
    <property type="match status" value="1"/>
</dbReference>
<dbReference type="AlphaFoldDB" id="A0A6J7A005"/>
<gene>
    <name evidence="5" type="ORF">UFOPK3167_00626</name>
</gene>